<keyword evidence="1" id="KW-0472">Membrane</keyword>
<accession>A0ABD5Y0W3</accession>
<feature type="transmembrane region" description="Helical" evidence="1">
    <location>
        <begin position="12"/>
        <end position="34"/>
    </location>
</feature>
<proteinExistence type="predicted"/>
<dbReference type="GeneID" id="78819724"/>
<protein>
    <recommendedName>
        <fullName evidence="4">Major facilitator superfamily (MFS) profile domain-containing protein</fullName>
    </recommendedName>
</protein>
<reference evidence="2 3" key="1">
    <citation type="journal article" date="2019" name="Int. J. Syst. Evol. Microbiol.">
        <title>The Global Catalogue of Microorganisms (GCM) 10K type strain sequencing project: providing services to taxonomists for standard genome sequencing and annotation.</title>
        <authorList>
            <consortium name="The Broad Institute Genomics Platform"/>
            <consortium name="The Broad Institute Genome Sequencing Center for Infectious Disease"/>
            <person name="Wu L."/>
            <person name="Ma J."/>
        </authorList>
    </citation>
    <scope>NUCLEOTIDE SEQUENCE [LARGE SCALE GENOMIC DNA]</scope>
    <source>
        <strain evidence="2 3">XZYJT29</strain>
    </source>
</reference>
<dbReference type="Proteomes" id="UP001596432">
    <property type="component" value="Unassembled WGS sequence"/>
</dbReference>
<keyword evidence="1" id="KW-1133">Transmembrane helix</keyword>
<comment type="caution">
    <text evidence="2">The sequence shown here is derived from an EMBL/GenBank/DDBJ whole genome shotgun (WGS) entry which is preliminary data.</text>
</comment>
<evidence type="ECO:0000256" key="1">
    <source>
        <dbReference type="SAM" id="Phobius"/>
    </source>
</evidence>
<evidence type="ECO:0008006" key="4">
    <source>
        <dbReference type="Google" id="ProtNLM"/>
    </source>
</evidence>
<sequence>MTQYVSTDYPSLAKTGFLLGVSLFALGAAGELVGTAVLGGVPGWEQTLFFDMEVLGILLGLFSPLVFGIVLPLVE</sequence>
<gene>
    <name evidence="2" type="ORF">ACFQMA_06395</name>
</gene>
<evidence type="ECO:0000313" key="3">
    <source>
        <dbReference type="Proteomes" id="UP001596432"/>
    </source>
</evidence>
<organism evidence="2 3">
    <name type="scientific">Halosimplex aquaticum</name>
    <dbReference type="NCBI Taxonomy" id="3026162"/>
    <lineage>
        <taxon>Archaea</taxon>
        <taxon>Methanobacteriati</taxon>
        <taxon>Methanobacteriota</taxon>
        <taxon>Stenosarchaea group</taxon>
        <taxon>Halobacteria</taxon>
        <taxon>Halobacteriales</taxon>
        <taxon>Haloarculaceae</taxon>
        <taxon>Halosimplex</taxon>
    </lineage>
</organism>
<dbReference type="RefSeq" id="WP_274325055.1">
    <property type="nucleotide sequence ID" value="NZ_CP118158.1"/>
</dbReference>
<dbReference type="InterPro" id="IPR057182">
    <property type="entry name" value="DUF7860"/>
</dbReference>
<evidence type="ECO:0000313" key="2">
    <source>
        <dbReference type="EMBL" id="MFC7139468.1"/>
    </source>
</evidence>
<feature type="transmembrane region" description="Helical" evidence="1">
    <location>
        <begin position="54"/>
        <end position="74"/>
    </location>
</feature>
<name>A0ABD5Y0W3_9EURY</name>
<keyword evidence="1" id="KW-0812">Transmembrane</keyword>
<dbReference type="AlphaFoldDB" id="A0ABD5Y0W3"/>
<keyword evidence="3" id="KW-1185">Reference proteome</keyword>
<dbReference type="Pfam" id="PF25259">
    <property type="entry name" value="DUF7860"/>
    <property type="match status" value="1"/>
</dbReference>
<dbReference type="EMBL" id="JBHTAS010000001">
    <property type="protein sequence ID" value="MFC7139468.1"/>
    <property type="molecule type" value="Genomic_DNA"/>
</dbReference>